<dbReference type="OrthoDB" id="9801228at2"/>
<feature type="domain" description="Core" evidence="1">
    <location>
        <begin position="8"/>
        <end position="94"/>
    </location>
</feature>
<dbReference type="Pfam" id="PF01521">
    <property type="entry name" value="Fe-S_biosyn"/>
    <property type="match status" value="1"/>
</dbReference>
<comment type="caution">
    <text evidence="2">The sequence shown here is derived from an EMBL/GenBank/DDBJ whole genome shotgun (WGS) entry which is preliminary data.</text>
</comment>
<name>A0A364XYF6_9BACT</name>
<dbReference type="AlphaFoldDB" id="A0A364XYF6"/>
<dbReference type="InterPro" id="IPR000361">
    <property type="entry name" value="ATAP_core_dom"/>
</dbReference>
<dbReference type="SUPFAM" id="SSF89360">
    <property type="entry name" value="HesB-like domain"/>
    <property type="match status" value="1"/>
</dbReference>
<proteinExistence type="predicted"/>
<evidence type="ECO:0000313" key="3">
    <source>
        <dbReference type="Proteomes" id="UP000251889"/>
    </source>
</evidence>
<reference evidence="2 3" key="1">
    <citation type="submission" date="2018-06" db="EMBL/GenBank/DDBJ databases">
        <title>Chryseolinea flavus sp. nov., a member of the phylum Bacteroidetes isolated from soil.</title>
        <authorList>
            <person name="Li Y."/>
            <person name="Wang J."/>
        </authorList>
    </citation>
    <scope>NUCLEOTIDE SEQUENCE [LARGE SCALE GENOMIC DNA]</scope>
    <source>
        <strain evidence="2 3">SDU1-6</strain>
    </source>
</reference>
<dbReference type="Proteomes" id="UP000251889">
    <property type="component" value="Unassembled WGS sequence"/>
</dbReference>
<dbReference type="EMBL" id="QMFY01000011">
    <property type="protein sequence ID" value="RAV99476.1"/>
    <property type="molecule type" value="Genomic_DNA"/>
</dbReference>
<dbReference type="InterPro" id="IPR035903">
    <property type="entry name" value="HesB-like_dom_sf"/>
</dbReference>
<protein>
    <submittedName>
        <fullName evidence="2">Iron-sulfur cluster assembly accessory protein</fullName>
    </submittedName>
</protein>
<gene>
    <name evidence="2" type="ORF">DQQ10_19545</name>
</gene>
<dbReference type="PANTHER" id="PTHR10072:SF41">
    <property type="entry name" value="IRON-SULFUR CLUSTER ASSEMBLY 1 HOMOLOG, MITOCHONDRIAL"/>
    <property type="match status" value="1"/>
</dbReference>
<dbReference type="InterPro" id="IPR050322">
    <property type="entry name" value="Fe-S_cluster_asmbl/transfer"/>
</dbReference>
<dbReference type="GO" id="GO:0051537">
    <property type="term" value="F:2 iron, 2 sulfur cluster binding"/>
    <property type="evidence" value="ECO:0007669"/>
    <property type="project" value="TreeGrafter"/>
</dbReference>
<dbReference type="GO" id="GO:0016226">
    <property type="term" value="P:iron-sulfur cluster assembly"/>
    <property type="evidence" value="ECO:0007669"/>
    <property type="project" value="TreeGrafter"/>
</dbReference>
<dbReference type="GO" id="GO:0005737">
    <property type="term" value="C:cytoplasm"/>
    <property type="evidence" value="ECO:0007669"/>
    <property type="project" value="TreeGrafter"/>
</dbReference>
<dbReference type="Gene3D" id="2.60.300.12">
    <property type="entry name" value="HesB-like domain"/>
    <property type="match status" value="1"/>
</dbReference>
<keyword evidence="3" id="KW-1185">Reference proteome</keyword>
<accession>A0A364XYF6</accession>
<sequence length="107" mass="11900">MFDQLQPVTISQRAAEEIRKIMTSKNIPADYGLRVGVRGGGCGVTLIIGFDKKTEKDLAYIIDGIPVYLDKRHTMYIIGKEVDFYEGADSRGFMFVDSATKNETVSS</sequence>
<evidence type="ECO:0000259" key="1">
    <source>
        <dbReference type="Pfam" id="PF01521"/>
    </source>
</evidence>
<dbReference type="PANTHER" id="PTHR10072">
    <property type="entry name" value="IRON-SULFUR CLUSTER ASSEMBLY PROTEIN"/>
    <property type="match status" value="1"/>
</dbReference>
<evidence type="ECO:0000313" key="2">
    <source>
        <dbReference type="EMBL" id="RAV99476.1"/>
    </source>
</evidence>
<organism evidence="2 3">
    <name type="scientific">Pseudochryseolinea flava</name>
    <dbReference type="NCBI Taxonomy" id="2059302"/>
    <lineage>
        <taxon>Bacteria</taxon>
        <taxon>Pseudomonadati</taxon>
        <taxon>Bacteroidota</taxon>
        <taxon>Cytophagia</taxon>
        <taxon>Cytophagales</taxon>
        <taxon>Fulvivirgaceae</taxon>
        <taxon>Pseudochryseolinea</taxon>
    </lineage>
</organism>